<evidence type="ECO:0000313" key="2">
    <source>
        <dbReference type="EMBL" id="MBT0662857.1"/>
    </source>
</evidence>
<feature type="chain" id="PRO_5043733519" description="Lipoprotein" evidence="1">
    <location>
        <begin position="21"/>
        <end position="223"/>
    </location>
</feature>
<evidence type="ECO:0008006" key="4">
    <source>
        <dbReference type="Google" id="ProtNLM"/>
    </source>
</evidence>
<sequence length="223" mass="24745">MRITLLLLSVMFLITGCASQLPIPANHPISSQKKARAAHHWDVLADDISLQTQIAAYGKESVIKDKPVYVREPREATPFNKAFRNFLITRLVNRGIAVNDHPVSGTIEINYDTQLVRHSSNRYTHIPGSVTALTSGLWVIHGMVESGVDALPGALGVSALVDWGLGHYAGNATHTELIVTTSIVTDNQYRLRKSSIYYIEEEDSDLFVEALERPLKRMEVVGR</sequence>
<gene>
    <name evidence="2" type="ORF">KI809_00960</name>
</gene>
<protein>
    <recommendedName>
        <fullName evidence="4">Lipoprotein</fullName>
    </recommendedName>
</protein>
<comment type="caution">
    <text evidence="2">The sequence shown here is derived from an EMBL/GenBank/DDBJ whole genome shotgun (WGS) entry which is preliminary data.</text>
</comment>
<dbReference type="RefSeq" id="WP_214169651.1">
    <property type="nucleotide sequence ID" value="NZ_JAHCVJ010000001.1"/>
</dbReference>
<keyword evidence="1" id="KW-0732">Signal</keyword>
<proteinExistence type="predicted"/>
<organism evidence="2 3">
    <name type="scientific">Geoanaerobacter pelophilus</name>
    <dbReference type="NCBI Taxonomy" id="60036"/>
    <lineage>
        <taxon>Bacteria</taxon>
        <taxon>Pseudomonadati</taxon>
        <taxon>Thermodesulfobacteriota</taxon>
        <taxon>Desulfuromonadia</taxon>
        <taxon>Geobacterales</taxon>
        <taxon>Geobacteraceae</taxon>
        <taxon>Geoanaerobacter</taxon>
    </lineage>
</organism>
<evidence type="ECO:0000313" key="3">
    <source>
        <dbReference type="Proteomes" id="UP000811899"/>
    </source>
</evidence>
<keyword evidence="3" id="KW-1185">Reference proteome</keyword>
<dbReference type="AlphaFoldDB" id="A0AAW4L4X1"/>
<evidence type="ECO:0000256" key="1">
    <source>
        <dbReference type="SAM" id="SignalP"/>
    </source>
</evidence>
<dbReference type="Proteomes" id="UP000811899">
    <property type="component" value="Unassembled WGS sequence"/>
</dbReference>
<feature type="signal peptide" evidence="1">
    <location>
        <begin position="1"/>
        <end position="20"/>
    </location>
</feature>
<dbReference type="PROSITE" id="PS51257">
    <property type="entry name" value="PROKAR_LIPOPROTEIN"/>
    <property type="match status" value="1"/>
</dbReference>
<reference evidence="2 3" key="1">
    <citation type="submission" date="2021-05" db="EMBL/GenBank/DDBJ databases">
        <title>The draft genome of Geobacter pelophilus DSM 12255.</title>
        <authorList>
            <person name="Xu Z."/>
            <person name="Masuda Y."/>
            <person name="Itoh H."/>
            <person name="Senoo K."/>
        </authorList>
    </citation>
    <scope>NUCLEOTIDE SEQUENCE [LARGE SCALE GENOMIC DNA]</scope>
    <source>
        <strain evidence="2 3">DSM 12255</strain>
    </source>
</reference>
<accession>A0AAW4L4X1</accession>
<dbReference type="EMBL" id="JAHCVJ010000001">
    <property type="protein sequence ID" value="MBT0662857.1"/>
    <property type="molecule type" value="Genomic_DNA"/>
</dbReference>
<name>A0AAW4L4X1_9BACT</name>